<accession>A0A1E1LKC3</accession>
<evidence type="ECO:0000259" key="5">
    <source>
        <dbReference type="PROSITE" id="PS50865"/>
    </source>
</evidence>
<dbReference type="Pfam" id="PF01753">
    <property type="entry name" value="zf-MYND"/>
    <property type="match status" value="1"/>
</dbReference>
<dbReference type="Proteomes" id="UP000178129">
    <property type="component" value="Unassembled WGS sequence"/>
</dbReference>
<evidence type="ECO:0000256" key="3">
    <source>
        <dbReference type="ARBA" id="ARBA00022833"/>
    </source>
</evidence>
<evidence type="ECO:0000256" key="2">
    <source>
        <dbReference type="ARBA" id="ARBA00022771"/>
    </source>
</evidence>
<dbReference type="InParanoid" id="A0A1E1LKC3"/>
<dbReference type="SUPFAM" id="SSF144232">
    <property type="entry name" value="HIT/MYND zinc finger-like"/>
    <property type="match status" value="1"/>
</dbReference>
<evidence type="ECO:0000313" key="6">
    <source>
        <dbReference type="EMBL" id="CZT10972.1"/>
    </source>
</evidence>
<reference evidence="7" key="1">
    <citation type="submission" date="2016-03" db="EMBL/GenBank/DDBJ databases">
        <authorList>
            <person name="Ploux O."/>
        </authorList>
    </citation>
    <scope>NUCLEOTIDE SEQUENCE [LARGE SCALE GENOMIC DNA]</scope>
    <source>
        <strain evidence="7">UK7</strain>
    </source>
</reference>
<proteinExistence type="predicted"/>
<dbReference type="InterPro" id="IPR002893">
    <property type="entry name" value="Znf_MYND"/>
</dbReference>
<feature type="domain" description="MYND-type" evidence="5">
    <location>
        <begin position="10"/>
        <end position="56"/>
    </location>
</feature>
<dbReference type="Gene3D" id="6.10.140.2220">
    <property type="match status" value="1"/>
</dbReference>
<keyword evidence="2 4" id="KW-0863">Zinc-finger</keyword>
<keyword evidence="7" id="KW-1185">Reference proteome</keyword>
<sequence length="352" mass="40534">MASPYLRPICARCGRNADLACSGYKNAPPVDGDVKIVYYCSPKCQKEDWQHHKGLCKRLQTRKGLYRAGSVLQEIFYMYREKLYEKFYVKIDKSEGRLVLYEGQYSLSTPFITAPTDCLIPFPDTLCQTAEDKKSILVHLSCDDASAWLHEVLKYILVDIAVSIEEVRCVPKNKKLVITHVHPDQTRQDPNFEHEIIKVKLQNGGEEYALDFSGAQYGYFEPVIPWLKYVESRVAHFASRPGFDYFGGMFDILRSMSGRNNVVEILFALNVESSRALLHGTKSWEAESKIGICSMLKLPFPQFKIKEKLLVDHIASKIVWYHERQREKNKKARVKVGYGTPAWIARHSRKKK</sequence>
<dbReference type="AlphaFoldDB" id="A0A1E1LKC3"/>
<protein>
    <recommendedName>
        <fullName evidence="5">MYND-type domain-containing protein</fullName>
    </recommendedName>
</protein>
<evidence type="ECO:0000256" key="4">
    <source>
        <dbReference type="PROSITE-ProRule" id="PRU00134"/>
    </source>
</evidence>
<comment type="caution">
    <text evidence="6">The sequence shown here is derived from an EMBL/GenBank/DDBJ whole genome shotgun (WGS) entry which is preliminary data.</text>
</comment>
<dbReference type="EMBL" id="FJUW01000060">
    <property type="protein sequence ID" value="CZT10972.1"/>
    <property type="molecule type" value="Genomic_DNA"/>
</dbReference>
<evidence type="ECO:0000313" key="7">
    <source>
        <dbReference type="Proteomes" id="UP000178129"/>
    </source>
</evidence>
<organism evidence="6 7">
    <name type="scientific">Rhynchosporium graminicola</name>
    <dbReference type="NCBI Taxonomy" id="2792576"/>
    <lineage>
        <taxon>Eukaryota</taxon>
        <taxon>Fungi</taxon>
        <taxon>Dikarya</taxon>
        <taxon>Ascomycota</taxon>
        <taxon>Pezizomycotina</taxon>
        <taxon>Leotiomycetes</taxon>
        <taxon>Helotiales</taxon>
        <taxon>Ploettnerulaceae</taxon>
        <taxon>Rhynchosporium</taxon>
    </lineage>
</organism>
<dbReference type="PROSITE" id="PS50865">
    <property type="entry name" value="ZF_MYND_2"/>
    <property type="match status" value="1"/>
</dbReference>
<keyword evidence="3" id="KW-0862">Zinc</keyword>
<gene>
    <name evidence="6" type="ORF">RCO7_11018</name>
</gene>
<name>A0A1E1LKC3_9HELO</name>
<dbReference type="GO" id="GO:0008270">
    <property type="term" value="F:zinc ion binding"/>
    <property type="evidence" value="ECO:0007669"/>
    <property type="project" value="UniProtKB-KW"/>
</dbReference>
<keyword evidence="1" id="KW-0479">Metal-binding</keyword>
<dbReference type="STRING" id="914237.A0A1E1LKC3"/>
<evidence type="ECO:0000256" key="1">
    <source>
        <dbReference type="ARBA" id="ARBA00022723"/>
    </source>
</evidence>